<evidence type="ECO:0000259" key="1">
    <source>
        <dbReference type="Pfam" id="PF07727"/>
    </source>
</evidence>
<evidence type="ECO:0000313" key="3">
    <source>
        <dbReference type="Proteomes" id="UP000765509"/>
    </source>
</evidence>
<dbReference type="AlphaFoldDB" id="A0A9Q3CJE8"/>
<gene>
    <name evidence="2" type="ORF">O181_023377</name>
</gene>
<keyword evidence="3" id="KW-1185">Reference proteome</keyword>
<evidence type="ECO:0000313" key="2">
    <source>
        <dbReference type="EMBL" id="MBW0483662.1"/>
    </source>
</evidence>
<name>A0A9Q3CJE8_9BASI</name>
<sequence length="181" mass="20850">MLFSISCKNKWKVCTFDVKVALLHSIIDKPVYICPPKGIDLPQYTVLKPNKALYGTKQAAWCWWVHLKDILQRIGFEYNSEDKSTYFYNSDKGQAMLWIHVDDGALAGLSDSVIQFISSELDRHLQIKWDVEISGLVGLSIKETDNGFEINQTELIAKQNNFQFYFTTKLQSYLQSIERNG</sequence>
<dbReference type="InterPro" id="IPR013103">
    <property type="entry name" value="RVT_2"/>
</dbReference>
<proteinExistence type="predicted"/>
<reference evidence="2" key="1">
    <citation type="submission" date="2021-03" db="EMBL/GenBank/DDBJ databases">
        <title>Draft genome sequence of rust myrtle Austropuccinia psidii MF-1, a brazilian biotype.</title>
        <authorList>
            <person name="Quecine M.C."/>
            <person name="Pachon D.M.R."/>
            <person name="Bonatelli M.L."/>
            <person name="Correr F.H."/>
            <person name="Franceschini L.M."/>
            <person name="Leite T.F."/>
            <person name="Margarido G.R.A."/>
            <person name="Almeida C.A."/>
            <person name="Ferrarezi J.A."/>
            <person name="Labate C.A."/>
        </authorList>
    </citation>
    <scope>NUCLEOTIDE SEQUENCE</scope>
    <source>
        <strain evidence="2">MF-1</strain>
    </source>
</reference>
<dbReference type="OrthoDB" id="5423336at2759"/>
<dbReference type="Proteomes" id="UP000765509">
    <property type="component" value="Unassembled WGS sequence"/>
</dbReference>
<dbReference type="EMBL" id="AVOT02007332">
    <property type="protein sequence ID" value="MBW0483662.1"/>
    <property type="molecule type" value="Genomic_DNA"/>
</dbReference>
<organism evidence="2 3">
    <name type="scientific">Austropuccinia psidii MF-1</name>
    <dbReference type="NCBI Taxonomy" id="1389203"/>
    <lineage>
        <taxon>Eukaryota</taxon>
        <taxon>Fungi</taxon>
        <taxon>Dikarya</taxon>
        <taxon>Basidiomycota</taxon>
        <taxon>Pucciniomycotina</taxon>
        <taxon>Pucciniomycetes</taxon>
        <taxon>Pucciniales</taxon>
        <taxon>Sphaerophragmiaceae</taxon>
        <taxon>Austropuccinia</taxon>
    </lineage>
</organism>
<comment type="caution">
    <text evidence="2">The sequence shown here is derived from an EMBL/GenBank/DDBJ whole genome shotgun (WGS) entry which is preliminary data.</text>
</comment>
<accession>A0A9Q3CJE8</accession>
<protein>
    <recommendedName>
        <fullName evidence="1">Reverse transcriptase Ty1/copia-type domain-containing protein</fullName>
    </recommendedName>
</protein>
<dbReference type="Pfam" id="PF07727">
    <property type="entry name" value="RVT_2"/>
    <property type="match status" value="1"/>
</dbReference>
<feature type="domain" description="Reverse transcriptase Ty1/copia-type" evidence="1">
    <location>
        <begin position="2"/>
        <end position="158"/>
    </location>
</feature>